<comment type="caution">
    <text evidence="1">The sequence shown here is derived from an EMBL/GenBank/DDBJ whole genome shotgun (WGS) entry which is preliminary data.</text>
</comment>
<protein>
    <recommendedName>
        <fullName evidence="3">Baseplate J-like protein</fullName>
    </recommendedName>
</protein>
<dbReference type="Proteomes" id="UP000237839">
    <property type="component" value="Unassembled WGS sequence"/>
</dbReference>
<reference evidence="1 2" key="1">
    <citation type="submission" date="2018-02" db="EMBL/GenBank/DDBJ databases">
        <title>Solimicrobium silvestre gen. nov., sp. nov., isolated from alpine forest soil.</title>
        <authorList>
            <person name="Margesin R."/>
            <person name="Albuquerque L."/>
            <person name="Zhang D.-C."/>
            <person name="Froufe H.J.C."/>
            <person name="Severino R."/>
            <person name="Roxo I."/>
            <person name="Egas C."/>
            <person name="Da Costa M.S."/>
        </authorList>
    </citation>
    <scope>NUCLEOTIDE SEQUENCE [LARGE SCALE GENOMIC DNA]</scope>
    <source>
        <strain evidence="1 2">S20-91</strain>
    </source>
</reference>
<dbReference type="AlphaFoldDB" id="A0A2S9H0H6"/>
<evidence type="ECO:0008006" key="3">
    <source>
        <dbReference type="Google" id="ProtNLM"/>
    </source>
</evidence>
<gene>
    <name evidence="1" type="ORF">S2091_1837</name>
</gene>
<keyword evidence="2" id="KW-1185">Reference proteome</keyword>
<proteinExistence type="predicted"/>
<evidence type="ECO:0000313" key="2">
    <source>
        <dbReference type="Proteomes" id="UP000237839"/>
    </source>
</evidence>
<name>A0A2S9H0H6_9BURK</name>
<organism evidence="1 2">
    <name type="scientific">Solimicrobium silvestre</name>
    <dbReference type="NCBI Taxonomy" id="2099400"/>
    <lineage>
        <taxon>Bacteria</taxon>
        <taxon>Pseudomonadati</taxon>
        <taxon>Pseudomonadota</taxon>
        <taxon>Betaproteobacteria</taxon>
        <taxon>Burkholderiales</taxon>
        <taxon>Oxalobacteraceae</taxon>
        <taxon>Solimicrobium</taxon>
    </lineage>
</organism>
<sequence length="1270" mass="144472">MKPQLIISDGRSQTQRQLPALNGDYFQLDEMRFEQILAIANEYARLVHFYQIDLSIDGNWQQFFGTDESILMASILAIDTNKLSNQFELRIQGQPQYREWFRDDIVKKIDASYRDVINSPLLFVRLLNQWLTALRVQQSDVAIEVRKLLEGILRGLKWEIQTLCNATPRLLLPYTDGLCSKSFKDLVEWPAPRLRAPASDGNSSSQEQEIGEEKTFTKSEILHNFHAFNQALRMLQNGIKKLLPLSMLSGKHDPAVSLLIGFVSLYQQLQVRLNRFGDKHIDFYYHKVLGMQLQQQRIDSAYLVIKPSPAARSITIAKGTEFTAGVDQDQNDIVYTADEATQLNNARVSSLHSIYFEKHHGETKLLVTKSSYQRSIAVLRPDCEVGEHEKLPPLPLLGAPKPGEHLADGQPTRFGFAIASHTLLMQEGERSIRLLFKFRQNEKYTIDETLKSIAEQLQTQGKREHLNTSSLEESDVFVKLLRSMFRISISTLNGWYVVPEYRPEYYELNSEVPKNCLAIHITLPSSTPAITPYQEKLHAESLQTKTPVIRFEMTQNEYAYPYDILTHWLLEEIDLEINVKACRQLVLHNQIGQVSALAPFMPFGPIPDLSSYLVIGCEEVLGKQLRDVSLDIEWAGLPNALGGFSDYYRGYQTPLKADDVNVKLAVLVDGKWSKAPASVPLFQYETNENGSASNQVNIENRISLKSVVSLYKPTRLTQLPKAGTRLTYTSATMNGMFKISLDAPEGAFGHQEYPQLLTRVLTQNAQTKKIGSMQGLPNPPYTPQISRIVFNYKAFAKINFDQSQSDNPELPQEQFLHLHPLGWEVMRANESKQISLIPKYPAAGNLMIGLQAEQLRGPLSLYFYLREDSLPMTKIHHTGLSWWYLASNKWKRLQQAQILDDSTHGFMTSGIVQLQLPDEINRDNTIMSSDQFWIGVTADYGIERFCSLYAVFAQAIKVSWSPTHGMKPAPILPALSLNKSRSLIVGVDSILQVRASFNGKAEETKQQFRTRASERLLHKNRALTAADYELLILEQFPQVFKVKCFSHLCSDQNPRTRVRPGHLLIVPIPYLNQSVHANQKPTLSGHLIHEIQTYIEKFASADVMISVENPVYEEVQVRCTVKLKTLVNNSRMSGQMSGRYIEQINQAICDYLSPWNDRGLNQHFGWTIQQNNIISFLHDLDYIDEVTGVSLLQISTYGDINDLRFKLTSNAKAERHQKNLTPSYPWSITVPMNEHWIVIVDQFEQKAAKAIGINELKVGSTFIIPSRKEI</sequence>
<dbReference type="EMBL" id="PUGF01000007">
    <property type="protein sequence ID" value="PRC93450.1"/>
    <property type="molecule type" value="Genomic_DNA"/>
</dbReference>
<evidence type="ECO:0000313" key="1">
    <source>
        <dbReference type="EMBL" id="PRC93450.1"/>
    </source>
</evidence>
<accession>A0A2S9H0H6</accession>
<dbReference type="RefSeq" id="WP_105531498.1">
    <property type="nucleotide sequence ID" value="NZ_PUGF01000007.1"/>
</dbReference>
<dbReference type="OrthoDB" id="9762853at2"/>